<dbReference type="Proteomes" id="UP000287033">
    <property type="component" value="Unassembled WGS sequence"/>
</dbReference>
<keyword evidence="14" id="KW-1185">Reference proteome</keyword>
<evidence type="ECO:0000313" key="14">
    <source>
        <dbReference type="Proteomes" id="UP000287033"/>
    </source>
</evidence>
<comment type="caution">
    <text evidence="13">The sequence shown here is derived from an EMBL/GenBank/DDBJ whole genome shotgun (WGS) entry which is preliminary data.</text>
</comment>
<feature type="transmembrane region" description="Helical" evidence="11">
    <location>
        <begin position="53"/>
        <end position="78"/>
    </location>
</feature>
<dbReference type="FunFam" id="1.20.1070.10:FF:000017">
    <property type="entry name" value="lysophosphatidic acid receptor 4"/>
    <property type="match status" value="1"/>
</dbReference>
<proteinExistence type="inferred from homology"/>
<dbReference type="EMBL" id="BEZZ01000960">
    <property type="protein sequence ID" value="GCC37211.1"/>
    <property type="molecule type" value="Genomic_DNA"/>
</dbReference>
<feature type="transmembrane region" description="Helical" evidence="11">
    <location>
        <begin position="270"/>
        <end position="292"/>
    </location>
</feature>
<dbReference type="STRING" id="137246.A0A401T3I0"/>
<dbReference type="PROSITE" id="PS50262">
    <property type="entry name" value="G_PROTEIN_RECEP_F1_2"/>
    <property type="match status" value="1"/>
</dbReference>
<dbReference type="InterPro" id="IPR017452">
    <property type="entry name" value="GPCR_Rhodpsn_7TM"/>
</dbReference>
<keyword evidence="7 10" id="KW-0675">Receptor</keyword>
<keyword evidence="5 11" id="KW-0472">Membrane</keyword>
<evidence type="ECO:0000256" key="3">
    <source>
        <dbReference type="ARBA" id="ARBA00022989"/>
    </source>
</evidence>
<keyword evidence="6" id="KW-1015">Disulfide bond</keyword>
<feature type="transmembrane region" description="Helical" evidence="11">
    <location>
        <begin position="20"/>
        <end position="41"/>
    </location>
</feature>
<dbReference type="AlphaFoldDB" id="A0A401T3I0"/>
<dbReference type="OMA" id="NMYGSML"/>
<name>A0A401T3I0_CHIPU</name>
<evidence type="ECO:0000256" key="1">
    <source>
        <dbReference type="ARBA" id="ARBA00004141"/>
    </source>
</evidence>
<evidence type="ECO:0000256" key="11">
    <source>
        <dbReference type="SAM" id="Phobius"/>
    </source>
</evidence>
<dbReference type="PANTHER" id="PTHR24232:SF3">
    <property type="entry name" value="LYSOPHOSPHATIDIC ACID RECEPTOR 6"/>
    <property type="match status" value="1"/>
</dbReference>
<dbReference type="PROSITE" id="PS00237">
    <property type="entry name" value="G_PROTEIN_RECEP_F1_1"/>
    <property type="match status" value="1"/>
</dbReference>
<evidence type="ECO:0000256" key="5">
    <source>
        <dbReference type="ARBA" id="ARBA00023136"/>
    </source>
</evidence>
<dbReference type="OrthoDB" id="5781782at2759"/>
<feature type="domain" description="G-protein coupled receptors family 1 profile" evidence="12">
    <location>
        <begin position="33"/>
        <end position="289"/>
    </location>
</feature>
<feature type="transmembrane region" description="Helical" evidence="11">
    <location>
        <begin position="132"/>
        <end position="152"/>
    </location>
</feature>
<evidence type="ECO:0000256" key="8">
    <source>
        <dbReference type="ARBA" id="ARBA00023180"/>
    </source>
</evidence>
<dbReference type="GO" id="GO:0007200">
    <property type="term" value="P:phospholipase C-activating G protein-coupled receptor signaling pathway"/>
    <property type="evidence" value="ECO:0007669"/>
    <property type="project" value="TreeGrafter"/>
</dbReference>
<feature type="transmembrane region" description="Helical" evidence="11">
    <location>
        <begin position="90"/>
        <end position="111"/>
    </location>
</feature>
<evidence type="ECO:0000256" key="4">
    <source>
        <dbReference type="ARBA" id="ARBA00023040"/>
    </source>
</evidence>
<dbReference type="GO" id="GO:0005886">
    <property type="term" value="C:plasma membrane"/>
    <property type="evidence" value="ECO:0007669"/>
    <property type="project" value="TreeGrafter"/>
</dbReference>
<evidence type="ECO:0000256" key="9">
    <source>
        <dbReference type="ARBA" id="ARBA00023224"/>
    </source>
</evidence>
<evidence type="ECO:0000256" key="10">
    <source>
        <dbReference type="RuleBase" id="RU000688"/>
    </source>
</evidence>
<dbReference type="GO" id="GO:0070915">
    <property type="term" value="F:lysophosphatidic acid receptor activity"/>
    <property type="evidence" value="ECO:0007669"/>
    <property type="project" value="TreeGrafter"/>
</dbReference>
<protein>
    <recommendedName>
        <fullName evidence="12">G-protein coupled receptors family 1 profile domain-containing protein</fullName>
    </recommendedName>
</protein>
<reference evidence="13 14" key="1">
    <citation type="journal article" date="2018" name="Nat. Ecol. Evol.">
        <title>Shark genomes provide insights into elasmobranch evolution and the origin of vertebrates.</title>
        <authorList>
            <person name="Hara Y"/>
            <person name="Yamaguchi K"/>
            <person name="Onimaru K"/>
            <person name="Kadota M"/>
            <person name="Koyanagi M"/>
            <person name="Keeley SD"/>
            <person name="Tatsumi K"/>
            <person name="Tanaka K"/>
            <person name="Motone F"/>
            <person name="Kageyama Y"/>
            <person name="Nozu R"/>
            <person name="Adachi N"/>
            <person name="Nishimura O"/>
            <person name="Nakagawa R"/>
            <person name="Tanegashima C"/>
            <person name="Kiyatake I"/>
            <person name="Matsumoto R"/>
            <person name="Murakumo K"/>
            <person name="Nishida K"/>
            <person name="Terakita A"/>
            <person name="Kuratani S"/>
            <person name="Sato K"/>
            <person name="Hyodo S Kuraku.S."/>
        </authorList>
    </citation>
    <scope>NUCLEOTIDE SEQUENCE [LARGE SCALE GENOMIC DNA]</scope>
</reference>
<dbReference type="PRINTS" id="PR00237">
    <property type="entry name" value="GPCRRHODOPSN"/>
</dbReference>
<dbReference type="GO" id="GO:0035025">
    <property type="term" value="P:positive regulation of Rho protein signal transduction"/>
    <property type="evidence" value="ECO:0007669"/>
    <property type="project" value="TreeGrafter"/>
</dbReference>
<comment type="subcellular location">
    <subcellularLocation>
        <location evidence="1">Membrane</location>
        <topology evidence="1">Multi-pass membrane protein</topology>
    </subcellularLocation>
</comment>
<dbReference type="PANTHER" id="PTHR24232">
    <property type="entry name" value="G-PROTEIN COUPLED RECEPTOR"/>
    <property type="match status" value="1"/>
</dbReference>
<dbReference type="Pfam" id="PF00001">
    <property type="entry name" value="7tm_1"/>
    <property type="match status" value="1"/>
</dbReference>
<evidence type="ECO:0000313" key="13">
    <source>
        <dbReference type="EMBL" id="GCC37211.1"/>
    </source>
</evidence>
<keyword evidence="9 10" id="KW-0807">Transducer</keyword>
<evidence type="ECO:0000256" key="2">
    <source>
        <dbReference type="ARBA" id="ARBA00022692"/>
    </source>
</evidence>
<comment type="similarity">
    <text evidence="10">Belongs to the G-protein coupled receptor 1 family.</text>
</comment>
<gene>
    <name evidence="13" type="ORF">chiPu_0015712</name>
</gene>
<feature type="transmembrane region" description="Helical" evidence="11">
    <location>
        <begin position="225"/>
        <end position="250"/>
    </location>
</feature>
<feature type="transmembrane region" description="Helical" evidence="11">
    <location>
        <begin position="182"/>
        <end position="205"/>
    </location>
</feature>
<dbReference type="PRINTS" id="PR01067">
    <property type="entry name" value="P2Y5ORPHANR"/>
</dbReference>
<sequence>MAEPNFTCNPNDSFKYTLYSSVYSLVFLIGLVSNCVALYVLRCSLQLRNETITYMTNLAVSDLLFVFTLPFRIFYYVTRDWPFGDLLCKVSGTLFLTNMYGSILFLTCISVDRFLAIVHPFRSRMLRTKRNAIIVCVAVWVTVLTGSVPATFLQTTTKTANQTKTCFENFSSQAWKHFLSKIVIFIEIVGFFIPLLLNIFCFSMVLKTLKQPITLCRSKLNKKKVLRMIVVHFLIFITCFVPYNVTLVMYSLVRTGTVGNCSVVTVVKAMYPITLCFAVSNCCFDPIVYYFTSETFKNSIKRKSKSLRLDSDFEASHSTNFLSSTVRTLKSKMLDSESTV</sequence>
<keyword evidence="3 11" id="KW-1133">Transmembrane helix</keyword>
<keyword evidence="4 10" id="KW-0297">G-protein coupled receptor</keyword>
<evidence type="ECO:0000256" key="6">
    <source>
        <dbReference type="ARBA" id="ARBA00023157"/>
    </source>
</evidence>
<evidence type="ECO:0000256" key="7">
    <source>
        <dbReference type="ARBA" id="ARBA00023170"/>
    </source>
</evidence>
<evidence type="ECO:0000259" key="12">
    <source>
        <dbReference type="PROSITE" id="PS50262"/>
    </source>
</evidence>
<accession>A0A401T3I0</accession>
<dbReference type="Gene3D" id="1.20.1070.10">
    <property type="entry name" value="Rhodopsin 7-helix transmembrane proteins"/>
    <property type="match status" value="1"/>
</dbReference>
<dbReference type="InterPro" id="IPR000276">
    <property type="entry name" value="GPCR_Rhodpsn"/>
</dbReference>
<keyword evidence="8" id="KW-0325">Glycoprotein</keyword>
<dbReference type="SUPFAM" id="SSF81321">
    <property type="entry name" value="Family A G protein-coupled receptor-like"/>
    <property type="match status" value="1"/>
</dbReference>
<keyword evidence="2 10" id="KW-0812">Transmembrane</keyword>
<organism evidence="13 14">
    <name type="scientific">Chiloscyllium punctatum</name>
    <name type="common">Brownbanded bambooshark</name>
    <name type="synonym">Hemiscyllium punctatum</name>
    <dbReference type="NCBI Taxonomy" id="137246"/>
    <lineage>
        <taxon>Eukaryota</taxon>
        <taxon>Metazoa</taxon>
        <taxon>Chordata</taxon>
        <taxon>Craniata</taxon>
        <taxon>Vertebrata</taxon>
        <taxon>Chondrichthyes</taxon>
        <taxon>Elasmobranchii</taxon>
        <taxon>Galeomorphii</taxon>
        <taxon>Galeoidea</taxon>
        <taxon>Orectolobiformes</taxon>
        <taxon>Hemiscylliidae</taxon>
        <taxon>Chiloscyllium</taxon>
    </lineage>
</organism>